<organism evidence="9 10">
    <name type="scientific">Dolosicoccus paucivorans</name>
    <dbReference type="NCBI Taxonomy" id="84521"/>
    <lineage>
        <taxon>Bacteria</taxon>
        <taxon>Bacillati</taxon>
        <taxon>Bacillota</taxon>
        <taxon>Bacilli</taxon>
        <taxon>Lactobacillales</taxon>
        <taxon>Aerococcaceae</taxon>
        <taxon>Dolosicoccus</taxon>
    </lineage>
</organism>
<dbReference type="Pfam" id="PF12229">
    <property type="entry name" value="PG_binding_4"/>
    <property type="match status" value="1"/>
</dbReference>
<comment type="pathway">
    <text evidence="1 6">Cell wall biogenesis; peptidoglycan biosynthesis.</text>
</comment>
<dbReference type="Gene3D" id="3.10.20.800">
    <property type="match status" value="1"/>
</dbReference>
<dbReference type="Proteomes" id="UP000235682">
    <property type="component" value="Unassembled WGS sequence"/>
</dbReference>
<dbReference type="GO" id="GO:0071555">
    <property type="term" value="P:cell wall organization"/>
    <property type="evidence" value="ECO:0007669"/>
    <property type="project" value="UniProtKB-UniRule"/>
</dbReference>
<keyword evidence="2" id="KW-0808">Transferase</keyword>
<dbReference type="SUPFAM" id="SSF141523">
    <property type="entry name" value="L,D-transpeptidase catalytic domain-like"/>
    <property type="match status" value="1"/>
</dbReference>
<accession>A0A2N6SNF9</accession>
<keyword evidence="7" id="KW-1133">Transmembrane helix</keyword>
<evidence type="ECO:0000256" key="3">
    <source>
        <dbReference type="ARBA" id="ARBA00022960"/>
    </source>
</evidence>
<protein>
    <recommendedName>
        <fullName evidence="8">L,D-TPase catalytic domain-containing protein</fullName>
    </recommendedName>
</protein>
<name>A0A2N6SNF9_9LACT</name>
<dbReference type="EMBL" id="PNHE01000010">
    <property type="protein sequence ID" value="PMC58586.1"/>
    <property type="molecule type" value="Genomic_DNA"/>
</dbReference>
<dbReference type="GO" id="GO:0071972">
    <property type="term" value="F:peptidoglycan L,D-transpeptidase activity"/>
    <property type="evidence" value="ECO:0007669"/>
    <property type="project" value="TreeGrafter"/>
</dbReference>
<evidence type="ECO:0000256" key="1">
    <source>
        <dbReference type="ARBA" id="ARBA00004752"/>
    </source>
</evidence>
<dbReference type="InterPro" id="IPR050979">
    <property type="entry name" value="LD-transpeptidase"/>
</dbReference>
<evidence type="ECO:0000256" key="2">
    <source>
        <dbReference type="ARBA" id="ARBA00022679"/>
    </source>
</evidence>
<dbReference type="PANTHER" id="PTHR30582">
    <property type="entry name" value="L,D-TRANSPEPTIDASE"/>
    <property type="match status" value="1"/>
</dbReference>
<evidence type="ECO:0000259" key="8">
    <source>
        <dbReference type="PROSITE" id="PS52029"/>
    </source>
</evidence>
<feature type="domain" description="L,D-TPase catalytic" evidence="8">
    <location>
        <begin position="337"/>
        <end position="462"/>
    </location>
</feature>
<dbReference type="PANTHER" id="PTHR30582:SF33">
    <property type="entry name" value="EXPORTED PROTEIN"/>
    <property type="match status" value="1"/>
</dbReference>
<evidence type="ECO:0000256" key="5">
    <source>
        <dbReference type="ARBA" id="ARBA00023316"/>
    </source>
</evidence>
<feature type="active site" description="Nucleophile" evidence="6">
    <location>
        <position position="438"/>
    </location>
</feature>
<keyword evidence="4 6" id="KW-0573">Peptidoglycan synthesis</keyword>
<feature type="active site" description="Proton donor/acceptor" evidence="6">
    <location>
        <position position="417"/>
    </location>
</feature>
<keyword evidence="5 6" id="KW-0961">Cell wall biogenesis/degradation</keyword>
<dbReference type="Pfam" id="PF03734">
    <property type="entry name" value="YkuD"/>
    <property type="match status" value="1"/>
</dbReference>
<dbReference type="GO" id="GO:0016740">
    <property type="term" value="F:transferase activity"/>
    <property type="evidence" value="ECO:0007669"/>
    <property type="project" value="UniProtKB-KW"/>
</dbReference>
<dbReference type="InterPro" id="IPR038054">
    <property type="entry name" value="LD_TPept-like_central_sf"/>
</dbReference>
<evidence type="ECO:0000256" key="6">
    <source>
        <dbReference type="PROSITE-ProRule" id="PRU01373"/>
    </source>
</evidence>
<dbReference type="RefSeq" id="WP_102227638.1">
    <property type="nucleotide sequence ID" value="NZ_PNFY01000011.1"/>
</dbReference>
<gene>
    <name evidence="9" type="ORF">CJ205_03545</name>
</gene>
<dbReference type="AlphaFoldDB" id="A0A2N6SNF9"/>
<dbReference type="UniPathway" id="UPA00219"/>
<proteinExistence type="predicted"/>
<keyword evidence="7" id="KW-0812">Transmembrane</keyword>
<dbReference type="Gene3D" id="2.40.440.10">
    <property type="entry name" value="L,D-transpeptidase catalytic domain-like"/>
    <property type="match status" value="1"/>
</dbReference>
<sequence>MRKKIITSVSILLSLVLIYFGGVGYYAKRFTGGTTFSGVKIGQLTVDQAQEKIESDLSSRVIKVEEDGQAVGQVDVGSLEPTYNVKGELEALYKAQDPRMWPISFFKPFVIQQPLEHQIQFNEEAVAQAIDQLDIDNDNRTPVQEAALVYTPEAGYQVEEGQAGDQVSVGSLSYAVKDALAKSKNKLDLKDAYQQPRVASEDEEIQSLLQLIEDIATTHVTLDIAGDQVTIPQDLIESWIYFDEDNRLVIDEHLVKVYIDELNDQYATFDKVRSFNSTLQGTVEVIPGYMGWAIDKEIETNNIIANLLNHEDIEREPAVLGTVMESNQNLKDDVGDTYIEIDLTHQTMFLYLDGKLEIETPIVSGTAGVTPTEPGAHAVNSMLTNTNLVGFNPVFNVSYSTPVAYWIGFDDNAQGIHDASWQGYFGGNAYTTSGSLGCINTPLDSVSEIFSHAEMGMPVIVF</sequence>
<dbReference type="GO" id="GO:0008360">
    <property type="term" value="P:regulation of cell shape"/>
    <property type="evidence" value="ECO:0007669"/>
    <property type="project" value="UniProtKB-UniRule"/>
</dbReference>
<dbReference type="GO" id="GO:0005576">
    <property type="term" value="C:extracellular region"/>
    <property type="evidence" value="ECO:0007669"/>
    <property type="project" value="TreeGrafter"/>
</dbReference>
<dbReference type="OrthoDB" id="3176960at2"/>
<comment type="caution">
    <text evidence="9">The sequence shown here is derived from an EMBL/GenBank/DDBJ whole genome shotgun (WGS) entry which is preliminary data.</text>
</comment>
<dbReference type="GO" id="GO:0018104">
    <property type="term" value="P:peptidoglycan-protein cross-linking"/>
    <property type="evidence" value="ECO:0007669"/>
    <property type="project" value="TreeGrafter"/>
</dbReference>
<dbReference type="PROSITE" id="PS52029">
    <property type="entry name" value="LD_TPASE"/>
    <property type="match status" value="1"/>
</dbReference>
<dbReference type="SUPFAM" id="SSF143985">
    <property type="entry name" value="L,D-transpeptidase pre-catalytic domain-like"/>
    <property type="match status" value="1"/>
</dbReference>
<evidence type="ECO:0000256" key="4">
    <source>
        <dbReference type="ARBA" id="ARBA00022984"/>
    </source>
</evidence>
<dbReference type="InterPro" id="IPR022029">
    <property type="entry name" value="YoaR-like_PG-bd"/>
</dbReference>
<keyword evidence="3 6" id="KW-0133">Cell shape</keyword>
<dbReference type="InterPro" id="IPR005490">
    <property type="entry name" value="LD_TPept_cat_dom"/>
</dbReference>
<keyword evidence="10" id="KW-1185">Reference proteome</keyword>
<dbReference type="InterPro" id="IPR038063">
    <property type="entry name" value="Transpep_catalytic_dom"/>
</dbReference>
<dbReference type="CDD" id="cd16913">
    <property type="entry name" value="YkuD_like"/>
    <property type="match status" value="1"/>
</dbReference>
<evidence type="ECO:0000313" key="9">
    <source>
        <dbReference type="EMBL" id="PMC58586.1"/>
    </source>
</evidence>
<feature type="transmembrane region" description="Helical" evidence="7">
    <location>
        <begin position="5"/>
        <end position="27"/>
    </location>
</feature>
<reference evidence="9 10" key="1">
    <citation type="submission" date="2017-09" db="EMBL/GenBank/DDBJ databases">
        <title>Bacterial strain isolated from the female urinary microbiota.</title>
        <authorList>
            <person name="Thomas-White K."/>
            <person name="Kumar N."/>
            <person name="Forster S."/>
            <person name="Putonti C."/>
            <person name="Lawley T."/>
            <person name="Wolfe A.J."/>
        </authorList>
    </citation>
    <scope>NUCLEOTIDE SEQUENCE [LARGE SCALE GENOMIC DNA]</scope>
    <source>
        <strain evidence="9 10">UMB0852</strain>
    </source>
</reference>
<evidence type="ECO:0000256" key="7">
    <source>
        <dbReference type="SAM" id="Phobius"/>
    </source>
</evidence>
<keyword evidence="7" id="KW-0472">Membrane</keyword>
<evidence type="ECO:0000313" key="10">
    <source>
        <dbReference type="Proteomes" id="UP000235682"/>
    </source>
</evidence>
<dbReference type="STRING" id="84521.SAMN04487994_102419"/>